<protein>
    <recommendedName>
        <fullName evidence="4">DUF192 domain-containing protein</fullName>
    </recommendedName>
</protein>
<name>A0A0G0RM21_9BACT</name>
<organism evidence="2 3">
    <name type="scientific">Candidatus Curtissbacteria bacterium GW2011_GWA1_40_16</name>
    <dbReference type="NCBI Taxonomy" id="1618405"/>
    <lineage>
        <taxon>Bacteria</taxon>
        <taxon>Candidatus Curtissiibacteriota</taxon>
    </lineage>
</organism>
<feature type="transmembrane region" description="Helical" evidence="1">
    <location>
        <begin position="6"/>
        <end position="26"/>
    </location>
</feature>
<keyword evidence="1" id="KW-1133">Transmembrane helix</keyword>
<accession>A0A0G0RM21</accession>
<evidence type="ECO:0000256" key="1">
    <source>
        <dbReference type="SAM" id="Phobius"/>
    </source>
</evidence>
<gene>
    <name evidence="2" type="ORF">UT84_C0004G0014</name>
</gene>
<dbReference type="Proteomes" id="UP000034531">
    <property type="component" value="Unassembled WGS sequence"/>
</dbReference>
<sequence length="171" mass="18642">MKKDLSVIGGLFLVVVGLIIFGNFFGTGGLLKSPSSNQATAAAKISRDSTIVSVGKLSVNAKIASNVKDKKAGLSKYDSLPLDQGMLFVFDKSDVYTFWMKDMKFAIDIIWIDQNKKVVDIVKNVPPEPGKNDSQLKQYKPSTASQYVLEVNAGLSDFNNVQVGDTVIFEL</sequence>
<dbReference type="AlphaFoldDB" id="A0A0G0RM21"/>
<reference evidence="2 3" key="1">
    <citation type="journal article" date="2015" name="Nature">
        <title>rRNA introns, odd ribosomes, and small enigmatic genomes across a large radiation of phyla.</title>
        <authorList>
            <person name="Brown C.T."/>
            <person name="Hug L.A."/>
            <person name="Thomas B.C."/>
            <person name="Sharon I."/>
            <person name="Castelle C.J."/>
            <person name="Singh A."/>
            <person name="Wilkins M.J."/>
            <person name="Williams K.H."/>
            <person name="Banfield J.F."/>
        </authorList>
    </citation>
    <scope>NUCLEOTIDE SEQUENCE [LARGE SCALE GENOMIC DNA]</scope>
</reference>
<evidence type="ECO:0008006" key="4">
    <source>
        <dbReference type="Google" id="ProtNLM"/>
    </source>
</evidence>
<dbReference type="PANTHER" id="PTHR37953">
    <property type="entry name" value="UPF0127 PROTEIN MJ1496"/>
    <property type="match status" value="1"/>
</dbReference>
<dbReference type="InterPro" id="IPR038695">
    <property type="entry name" value="Saro_0823-like_sf"/>
</dbReference>
<proteinExistence type="predicted"/>
<dbReference type="Pfam" id="PF02643">
    <property type="entry name" value="DUF192"/>
    <property type="match status" value="1"/>
</dbReference>
<evidence type="ECO:0000313" key="2">
    <source>
        <dbReference type="EMBL" id="KKR50951.1"/>
    </source>
</evidence>
<evidence type="ECO:0000313" key="3">
    <source>
        <dbReference type="Proteomes" id="UP000034531"/>
    </source>
</evidence>
<dbReference type="EMBL" id="LBYI01000004">
    <property type="protein sequence ID" value="KKR50951.1"/>
    <property type="molecule type" value="Genomic_DNA"/>
</dbReference>
<dbReference type="Gene3D" id="2.60.120.1140">
    <property type="entry name" value="Protein of unknown function DUF192"/>
    <property type="match status" value="1"/>
</dbReference>
<comment type="caution">
    <text evidence="2">The sequence shown here is derived from an EMBL/GenBank/DDBJ whole genome shotgun (WGS) entry which is preliminary data.</text>
</comment>
<keyword evidence="1" id="KW-0812">Transmembrane</keyword>
<keyword evidence="1" id="KW-0472">Membrane</keyword>
<dbReference type="PANTHER" id="PTHR37953:SF1">
    <property type="entry name" value="UPF0127 PROTEIN MJ1496"/>
    <property type="match status" value="1"/>
</dbReference>
<dbReference type="InterPro" id="IPR003795">
    <property type="entry name" value="DUF192"/>
</dbReference>